<dbReference type="FunFam" id="3.30.160.60:FF:002071">
    <property type="entry name" value="Zinc finger protein 570"/>
    <property type="match status" value="1"/>
</dbReference>
<dbReference type="InterPro" id="IPR013087">
    <property type="entry name" value="Znf_C2H2_type"/>
</dbReference>
<keyword evidence="8" id="KW-0805">Transcription regulation</keyword>
<dbReference type="PANTHER" id="PTHR14003:SF23">
    <property type="entry name" value="ZINC FINGER PROTEIN 143"/>
    <property type="match status" value="1"/>
</dbReference>
<evidence type="ECO:0000256" key="12">
    <source>
        <dbReference type="PROSITE-ProRule" id="PRU00042"/>
    </source>
</evidence>
<reference evidence="15" key="2">
    <citation type="submission" date="2025-09" db="UniProtKB">
        <authorList>
            <consortium name="Ensembl"/>
        </authorList>
    </citation>
    <scope>IDENTIFICATION</scope>
</reference>
<sequence length="592" mass="68270">VCVYSFFLDFSIVGSRLKSGLWVSGSSFQALCVTPVRAESSEASAISQEKSQEEGRMAVGLLKAMYQELVTFRDVAVDFSQEEWDCLDSSQRHLYSNVMLENYRILVSLGLCFSKPSVILLLEQGKAPWMVKRELTKGLCSGWEPLCETEELTSKQDFYEEHQSQQIIETLTRYNLEYSSLREEWKCEGYFERQPGNQKACFKEEIITHEEALVDEREQEYKSWGSFHQNPLLCAQNIIPKAEKVHKHDTHKRSFKKKCMGIKPKSVCAEKKLLKCKDCEKVFSQSSSLTLHQRIHTGEKPYKCIECGKAFSQRSNLVQHQRIHTGEKPYECKECRKAFSQNAHLVQHLRVHTGEKPYECKVCRKAFSQFAYLAQHQRVHTGEKPYECIECGKAFSNRSSIAQHQRVHTGEKPYECNVCGKAFSLRAYLTVHQRIHTGERPYECKECGKAFSQNSHLAQHQRIHTGEKPYKCQECRKAFSQIAYLAQHQRVHTGEKPYECIECGKAFSNDSSLTQHQRVHTGEKPYECTVCGKAFSYCGSLAQHQRIHTGERPYECKECKKTFRQHAHLAHHQRIHIGESLSPPNPVNHQVL</sequence>
<feature type="domain" description="C2H2-type" evidence="13">
    <location>
        <begin position="498"/>
        <end position="525"/>
    </location>
</feature>
<reference evidence="15" key="1">
    <citation type="submission" date="2025-08" db="UniProtKB">
        <authorList>
            <consortium name="Ensembl"/>
        </authorList>
    </citation>
    <scope>IDENTIFICATION</scope>
</reference>
<dbReference type="OMA" id="CSGWESM"/>
<evidence type="ECO:0000256" key="6">
    <source>
        <dbReference type="ARBA" id="ARBA00022771"/>
    </source>
</evidence>
<dbReference type="SUPFAM" id="SSF109640">
    <property type="entry name" value="KRAB domain (Kruppel-associated box)"/>
    <property type="match status" value="1"/>
</dbReference>
<dbReference type="CDD" id="cd07765">
    <property type="entry name" value="KRAB_A-box"/>
    <property type="match status" value="1"/>
</dbReference>
<evidence type="ECO:0000256" key="4">
    <source>
        <dbReference type="ARBA" id="ARBA00022723"/>
    </source>
</evidence>
<feature type="domain" description="C2H2-type" evidence="13">
    <location>
        <begin position="526"/>
        <end position="553"/>
    </location>
</feature>
<dbReference type="Gene3D" id="3.30.160.60">
    <property type="entry name" value="Classic Zinc Finger"/>
    <property type="match status" value="11"/>
</dbReference>
<feature type="domain" description="KRAB" evidence="14">
    <location>
        <begin position="70"/>
        <end position="141"/>
    </location>
</feature>
<evidence type="ECO:0000256" key="7">
    <source>
        <dbReference type="ARBA" id="ARBA00022833"/>
    </source>
</evidence>
<keyword evidence="10" id="KW-0804">Transcription</keyword>
<dbReference type="STRING" id="37293.ENSANAP00000005465"/>
<evidence type="ECO:0000256" key="11">
    <source>
        <dbReference type="ARBA" id="ARBA00023242"/>
    </source>
</evidence>
<comment type="function">
    <text evidence="1">May be involved in transcriptional regulation.</text>
</comment>
<feature type="domain" description="C2H2-type" evidence="13">
    <location>
        <begin position="470"/>
        <end position="497"/>
    </location>
</feature>
<dbReference type="GO" id="GO:0031519">
    <property type="term" value="C:PcG protein complex"/>
    <property type="evidence" value="ECO:0007669"/>
    <property type="project" value="TreeGrafter"/>
</dbReference>
<feature type="domain" description="C2H2-type" evidence="13">
    <location>
        <begin position="414"/>
        <end position="441"/>
    </location>
</feature>
<evidence type="ECO:0000256" key="10">
    <source>
        <dbReference type="ARBA" id="ARBA00023163"/>
    </source>
</evidence>
<feature type="domain" description="C2H2-type" evidence="13">
    <location>
        <begin position="442"/>
        <end position="469"/>
    </location>
</feature>
<dbReference type="GO" id="GO:0000981">
    <property type="term" value="F:DNA-binding transcription factor activity, RNA polymerase II-specific"/>
    <property type="evidence" value="ECO:0007669"/>
    <property type="project" value="TreeGrafter"/>
</dbReference>
<evidence type="ECO:0000259" key="13">
    <source>
        <dbReference type="PROSITE" id="PS50157"/>
    </source>
</evidence>
<dbReference type="Proteomes" id="UP000233020">
    <property type="component" value="Unplaced"/>
</dbReference>
<evidence type="ECO:0000256" key="8">
    <source>
        <dbReference type="ARBA" id="ARBA00023015"/>
    </source>
</evidence>
<organism evidence="15 16">
    <name type="scientific">Aotus nancymaae</name>
    <name type="common">Ma's night monkey</name>
    <dbReference type="NCBI Taxonomy" id="37293"/>
    <lineage>
        <taxon>Eukaryota</taxon>
        <taxon>Metazoa</taxon>
        <taxon>Chordata</taxon>
        <taxon>Craniata</taxon>
        <taxon>Vertebrata</taxon>
        <taxon>Euteleostomi</taxon>
        <taxon>Mammalia</taxon>
        <taxon>Eutheria</taxon>
        <taxon>Euarchontoglires</taxon>
        <taxon>Primates</taxon>
        <taxon>Haplorrhini</taxon>
        <taxon>Platyrrhini</taxon>
        <taxon>Aotidae</taxon>
        <taxon>Aotus</taxon>
    </lineage>
</organism>
<evidence type="ECO:0000256" key="9">
    <source>
        <dbReference type="ARBA" id="ARBA00023125"/>
    </source>
</evidence>
<dbReference type="PANTHER" id="PTHR14003">
    <property type="entry name" value="TRANSCRIPTIONAL REPRESSOR PROTEIN YY"/>
    <property type="match status" value="1"/>
</dbReference>
<feature type="domain" description="C2H2-type" evidence="13">
    <location>
        <begin position="554"/>
        <end position="581"/>
    </location>
</feature>
<dbReference type="GO" id="GO:0005667">
    <property type="term" value="C:transcription regulator complex"/>
    <property type="evidence" value="ECO:0007669"/>
    <property type="project" value="TreeGrafter"/>
</dbReference>
<keyword evidence="6 12" id="KW-0863">Zinc-finger</keyword>
<dbReference type="GO" id="GO:0008270">
    <property type="term" value="F:zinc ion binding"/>
    <property type="evidence" value="ECO:0007669"/>
    <property type="project" value="UniProtKB-KW"/>
</dbReference>
<accession>A0A2K5C9T0</accession>
<protein>
    <submittedName>
        <fullName evidence="15">Zinc finger protein 570</fullName>
    </submittedName>
</protein>
<evidence type="ECO:0000256" key="5">
    <source>
        <dbReference type="ARBA" id="ARBA00022737"/>
    </source>
</evidence>
<dbReference type="FunFam" id="3.30.160.60:FF:002254">
    <property type="entry name" value="Zinc finger protein 540"/>
    <property type="match status" value="2"/>
</dbReference>
<dbReference type="InterPro" id="IPR036236">
    <property type="entry name" value="Znf_C2H2_sf"/>
</dbReference>
<dbReference type="FunFam" id="3.30.160.60:FF:000824">
    <property type="entry name" value="Zinc finger protein 184"/>
    <property type="match status" value="1"/>
</dbReference>
<dbReference type="FunFam" id="3.30.160.60:FF:001498">
    <property type="entry name" value="Zinc finger protein 404"/>
    <property type="match status" value="1"/>
</dbReference>
<comment type="similarity">
    <text evidence="3">Belongs to the krueppel C2H2-type zinc-finger protein family.</text>
</comment>
<evidence type="ECO:0000256" key="1">
    <source>
        <dbReference type="ARBA" id="ARBA00003767"/>
    </source>
</evidence>
<dbReference type="Pfam" id="PF00096">
    <property type="entry name" value="zf-C2H2"/>
    <property type="match status" value="11"/>
</dbReference>
<evidence type="ECO:0000256" key="2">
    <source>
        <dbReference type="ARBA" id="ARBA00004123"/>
    </source>
</evidence>
<gene>
    <name evidence="15" type="primary">ZNF570</name>
</gene>
<dbReference type="Ensembl" id="ENSANAT00000023227.1">
    <property type="protein sequence ID" value="ENSANAP00000005465.1"/>
    <property type="gene ID" value="ENSANAG00000020826.1"/>
</dbReference>
<comment type="subcellular location">
    <subcellularLocation>
        <location evidence="2">Nucleus</location>
    </subcellularLocation>
</comment>
<keyword evidence="4" id="KW-0479">Metal-binding</keyword>
<dbReference type="PROSITE" id="PS00028">
    <property type="entry name" value="ZINC_FINGER_C2H2_1"/>
    <property type="match status" value="11"/>
</dbReference>
<dbReference type="FunFam" id="3.30.160.60:FF:000826">
    <property type="entry name" value="Zinc finger protein 570"/>
    <property type="match status" value="2"/>
</dbReference>
<proteinExistence type="inferred from homology"/>
<dbReference type="PROSITE" id="PS50805">
    <property type="entry name" value="KRAB"/>
    <property type="match status" value="1"/>
</dbReference>
<feature type="domain" description="C2H2-type" evidence="13">
    <location>
        <begin position="274"/>
        <end position="301"/>
    </location>
</feature>
<feature type="domain" description="C2H2-type" evidence="13">
    <location>
        <begin position="302"/>
        <end position="329"/>
    </location>
</feature>
<dbReference type="SMART" id="SM00355">
    <property type="entry name" value="ZnF_C2H2"/>
    <property type="match status" value="11"/>
</dbReference>
<keyword evidence="16" id="KW-1185">Reference proteome</keyword>
<dbReference type="Pfam" id="PF01352">
    <property type="entry name" value="KRAB"/>
    <property type="match status" value="1"/>
</dbReference>
<dbReference type="GO" id="GO:0000978">
    <property type="term" value="F:RNA polymerase II cis-regulatory region sequence-specific DNA binding"/>
    <property type="evidence" value="ECO:0007669"/>
    <property type="project" value="TreeGrafter"/>
</dbReference>
<dbReference type="PROSITE" id="PS50157">
    <property type="entry name" value="ZINC_FINGER_C2H2_2"/>
    <property type="match status" value="11"/>
</dbReference>
<evidence type="ECO:0000313" key="15">
    <source>
        <dbReference type="Ensembl" id="ENSANAP00000005465.1"/>
    </source>
</evidence>
<keyword evidence="5" id="KW-0677">Repeat</keyword>
<feature type="domain" description="C2H2-type" evidence="13">
    <location>
        <begin position="358"/>
        <end position="385"/>
    </location>
</feature>
<dbReference type="SUPFAM" id="SSF57667">
    <property type="entry name" value="beta-beta-alpha zinc fingers"/>
    <property type="match status" value="6"/>
</dbReference>
<dbReference type="AlphaFoldDB" id="A0A2K5C9T0"/>
<dbReference type="InterPro" id="IPR036051">
    <property type="entry name" value="KRAB_dom_sf"/>
</dbReference>
<dbReference type="FunFam" id="3.30.160.60:FF:001255">
    <property type="entry name" value="Zinc finger protein 26"/>
    <property type="match status" value="1"/>
</dbReference>
<dbReference type="InterPro" id="IPR001909">
    <property type="entry name" value="KRAB"/>
</dbReference>
<evidence type="ECO:0000256" key="3">
    <source>
        <dbReference type="ARBA" id="ARBA00006991"/>
    </source>
</evidence>
<evidence type="ECO:0000313" key="16">
    <source>
        <dbReference type="Proteomes" id="UP000233020"/>
    </source>
</evidence>
<name>A0A2K5C9T0_AOTNA</name>
<feature type="domain" description="C2H2-type" evidence="13">
    <location>
        <begin position="386"/>
        <end position="413"/>
    </location>
</feature>
<keyword evidence="11" id="KW-0539">Nucleus</keyword>
<dbReference type="FunFam" id="3.30.160.60:FF:001270">
    <property type="entry name" value="zinc finger protein 583 isoform X1"/>
    <property type="match status" value="1"/>
</dbReference>
<dbReference type="GeneTree" id="ENSGT00940000160177"/>
<feature type="domain" description="C2H2-type" evidence="13">
    <location>
        <begin position="330"/>
        <end position="357"/>
    </location>
</feature>
<dbReference type="SMART" id="SM00349">
    <property type="entry name" value="KRAB"/>
    <property type="match status" value="1"/>
</dbReference>
<keyword evidence="9" id="KW-0238">DNA-binding</keyword>
<dbReference type="FunFam" id="3.30.160.60:FF:000944">
    <property type="entry name" value="zinc finger protein 232 isoform X1"/>
    <property type="match status" value="1"/>
</dbReference>
<keyword evidence="7" id="KW-0862">Zinc</keyword>
<dbReference type="GO" id="GO:0000785">
    <property type="term" value="C:chromatin"/>
    <property type="evidence" value="ECO:0007669"/>
    <property type="project" value="TreeGrafter"/>
</dbReference>
<evidence type="ECO:0000259" key="14">
    <source>
        <dbReference type="PROSITE" id="PS50805"/>
    </source>
</evidence>
<dbReference type="Gene3D" id="6.10.140.140">
    <property type="match status" value="1"/>
</dbReference>
<dbReference type="FunFam" id="3.30.160.60:FF:000238">
    <property type="entry name" value="Zinc finger protein 485"/>
    <property type="match status" value="1"/>
</dbReference>